<evidence type="ECO:0000256" key="1">
    <source>
        <dbReference type="SAM" id="MobiDB-lite"/>
    </source>
</evidence>
<evidence type="ECO:0000313" key="2">
    <source>
        <dbReference type="EMBL" id="KIS69790.1"/>
    </source>
</evidence>
<dbReference type="VEuPathDB" id="FungiDB:UMAG_02314"/>
<accession>A0A0D1E5V9</accession>
<dbReference type="RefSeq" id="XP_011388635.1">
    <property type="nucleotide sequence ID" value="XM_011390333.1"/>
</dbReference>
<protein>
    <submittedName>
        <fullName evidence="2">Uncharacterized protein</fullName>
    </submittedName>
</protein>
<proteinExistence type="predicted"/>
<dbReference type="KEGG" id="uma:UMAG_02314"/>
<dbReference type="InParanoid" id="A0A0D1E5V9"/>
<dbReference type="GeneID" id="23563094"/>
<name>A0A0D1E5V9_MYCMD</name>
<reference evidence="2 3" key="1">
    <citation type="journal article" date="2006" name="Nature">
        <title>Insights from the genome of the biotrophic fungal plant pathogen Ustilago maydis.</title>
        <authorList>
            <person name="Kamper J."/>
            <person name="Kahmann R."/>
            <person name="Bolker M."/>
            <person name="Ma L.J."/>
            <person name="Brefort T."/>
            <person name="Saville B.J."/>
            <person name="Banuett F."/>
            <person name="Kronstad J.W."/>
            <person name="Gold S.E."/>
            <person name="Muller O."/>
            <person name="Perlin M.H."/>
            <person name="Wosten H.A."/>
            <person name="de Vries R."/>
            <person name="Ruiz-Herrera J."/>
            <person name="Reynaga-Pena C.G."/>
            <person name="Snetselaar K."/>
            <person name="McCann M."/>
            <person name="Perez-Martin J."/>
            <person name="Feldbrugge M."/>
            <person name="Basse C.W."/>
            <person name="Steinberg G."/>
            <person name="Ibeas J.I."/>
            <person name="Holloman W."/>
            <person name="Guzman P."/>
            <person name="Farman M."/>
            <person name="Stajich J.E."/>
            <person name="Sentandreu R."/>
            <person name="Gonzalez-Prieto J.M."/>
            <person name="Kennell J.C."/>
            <person name="Molina L."/>
            <person name="Schirawski J."/>
            <person name="Mendoza-Mendoza A."/>
            <person name="Greilinger D."/>
            <person name="Munch K."/>
            <person name="Rossel N."/>
            <person name="Scherer M."/>
            <person name="Vranes M."/>
            <person name="Ladendorf O."/>
            <person name="Vincon V."/>
            <person name="Fuchs U."/>
            <person name="Sandrock B."/>
            <person name="Meng S."/>
            <person name="Ho E.C."/>
            <person name="Cahill M.J."/>
            <person name="Boyce K.J."/>
            <person name="Klose J."/>
            <person name="Klosterman S.J."/>
            <person name="Deelstra H.J."/>
            <person name="Ortiz-Castellanos L."/>
            <person name="Li W."/>
            <person name="Sanchez-Alonso P."/>
            <person name="Schreier P.H."/>
            <person name="Hauser-Hahn I."/>
            <person name="Vaupel M."/>
            <person name="Koopmann E."/>
            <person name="Friedrich G."/>
            <person name="Voss H."/>
            <person name="Schluter T."/>
            <person name="Margolis J."/>
            <person name="Platt D."/>
            <person name="Swimmer C."/>
            <person name="Gnirke A."/>
            <person name="Chen F."/>
            <person name="Vysotskaia V."/>
            <person name="Mannhaupt G."/>
            <person name="Guldener U."/>
            <person name="Munsterkotter M."/>
            <person name="Haase D."/>
            <person name="Oesterheld M."/>
            <person name="Mewes H.W."/>
            <person name="Mauceli E.W."/>
            <person name="DeCaprio D."/>
            <person name="Wade C.M."/>
            <person name="Butler J."/>
            <person name="Young S."/>
            <person name="Jaffe D.B."/>
            <person name="Calvo S."/>
            <person name="Nusbaum C."/>
            <person name="Galagan J."/>
            <person name="Birren B.W."/>
        </authorList>
    </citation>
    <scope>NUCLEOTIDE SEQUENCE [LARGE SCALE GENOMIC DNA]</scope>
    <source>
        <strain evidence="3">DSM 14603 / FGSC 9021 / UM521</strain>
    </source>
</reference>
<dbReference type="AlphaFoldDB" id="A0A0D1E5V9"/>
<dbReference type="EMBL" id="CM003144">
    <property type="protein sequence ID" value="KIS69790.1"/>
    <property type="molecule type" value="Genomic_DNA"/>
</dbReference>
<sequence length="358" mass="40230">MLATADDLSLSVFTDEQRRSNSYSHRSQGDLPKQDSGHKVRASKPVSLSDSADEIQVIEEHQTAIPIQPMLERKYSTRHLDLDIGSVHARKNGSSTLLERRKRDDFDLLGDHSESSDDDDSGNSRAARNQKARGRERHTKPLLHPKQAAPLDRYQRYSDNAAKKDAYEPLRGRHMARGRSTQGRHPMTDCYNRDLANHHTTSKLGRTSEHRPFRVSPSALPEFEHEAMVFDNFEDVSPVSSTSEKDHNGKDMFDAHLHFVRPAMPICANPGAFVALESVVSPSTGCSNESQRDCVDTNGFEDYRERNRLSHHRAVSDVYSPATARTLEARATRRRATVGSEAASRLPAFHRRPSDPST</sequence>
<dbReference type="OrthoDB" id="2547118at2759"/>
<evidence type="ECO:0000313" key="3">
    <source>
        <dbReference type="Proteomes" id="UP000000561"/>
    </source>
</evidence>
<keyword evidence="3" id="KW-1185">Reference proteome</keyword>
<feature type="region of interest" description="Disordered" evidence="1">
    <location>
        <begin position="329"/>
        <end position="358"/>
    </location>
</feature>
<feature type="region of interest" description="Disordered" evidence="1">
    <location>
        <begin position="13"/>
        <end position="51"/>
    </location>
</feature>
<organism evidence="2 3">
    <name type="scientific">Mycosarcoma maydis</name>
    <name type="common">Corn smut fungus</name>
    <name type="synonym">Ustilago maydis</name>
    <dbReference type="NCBI Taxonomy" id="5270"/>
    <lineage>
        <taxon>Eukaryota</taxon>
        <taxon>Fungi</taxon>
        <taxon>Dikarya</taxon>
        <taxon>Basidiomycota</taxon>
        <taxon>Ustilaginomycotina</taxon>
        <taxon>Ustilaginomycetes</taxon>
        <taxon>Ustilaginales</taxon>
        <taxon>Ustilaginaceae</taxon>
        <taxon>Mycosarcoma</taxon>
    </lineage>
</organism>
<feature type="region of interest" description="Disordered" evidence="1">
    <location>
        <begin position="108"/>
        <end position="156"/>
    </location>
</feature>
<gene>
    <name evidence="2" type="ORF">UMAG_02314</name>
</gene>
<dbReference type="eggNOG" id="ENOG502R22R">
    <property type="taxonomic scope" value="Eukaryota"/>
</dbReference>
<feature type="compositionally biased region" description="Basic residues" evidence="1">
    <location>
        <begin position="128"/>
        <end position="143"/>
    </location>
</feature>
<dbReference type="OMA" id="FDAHLHF"/>
<dbReference type="Proteomes" id="UP000000561">
    <property type="component" value="Chromosome 5"/>
</dbReference>